<dbReference type="InterPro" id="IPR030942">
    <property type="entry name" value="Mycoplas_M_dom"/>
</dbReference>
<name>A0ABC7ZIR6_MYCGT</name>
<dbReference type="Proteomes" id="UP000005254">
    <property type="component" value="Chromosome"/>
</dbReference>
<dbReference type="Gene3D" id="3.30.1370.200">
    <property type="match status" value="1"/>
</dbReference>
<dbReference type="InterPro" id="IPR030943">
    <property type="entry name" value="M_MG281"/>
</dbReference>
<feature type="domain" description="Protein M smaller" evidence="2">
    <location>
        <begin position="441"/>
        <end position="468"/>
    </location>
</feature>
<feature type="domain" description="Protein M C-terminal" evidence="3">
    <location>
        <begin position="469"/>
        <end position="556"/>
    </location>
</feature>
<dbReference type="Pfam" id="PF22806">
    <property type="entry name" value="M_C"/>
    <property type="match status" value="1"/>
</dbReference>
<dbReference type="Pfam" id="PF22805">
    <property type="entry name" value="M_smaller_dom"/>
    <property type="match status" value="1"/>
</dbReference>
<dbReference type="NCBIfam" id="TIGR04524">
    <property type="entry name" value="mycoplas_M_dom"/>
    <property type="match status" value="1"/>
</dbReference>
<evidence type="ECO:0000313" key="5">
    <source>
        <dbReference type="Proteomes" id="UP000005254"/>
    </source>
</evidence>
<protein>
    <submittedName>
        <fullName evidence="4">Uncharacterized protein</fullName>
    </submittedName>
</protein>
<dbReference type="Gene3D" id="3.30.110.180">
    <property type="match status" value="1"/>
</dbReference>
<feature type="domain" description="MG281-like antibody-binding region" evidence="1">
    <location>
        <begin position="79"/>
        <end position="440"/>
    </location>
</feature>
<organism evidence="4 5">
    <name type="scientific">Mycoplasmoides genitalium M6320</name>
    <dbReference type="NCBI Taxonomy" id="662945"/>
    <lineage>
        <taxon>Bacteria</taxon>
        <taxon>Bacillati</taxon>
        <taxon>Mycoplasmatota</taxon>
        <taxon>Mycoplasmoidales</taxon>
        <taxon>Mycoplasmoidaceae</taxon>
        <taxon>Mycoplasmoides</taxon>
    </lineage>
</organism>
<dbReference type="InterPro" id="IPR048475">
    <property type="entry name" value="MG281-like_Ab-bd"/>
</dbReference>
<evidence type="ECO:0000313" key="4">
    <source>
        <dbReference type="EMBL" id="AFQ04106.1"/>
    </source>
</evidence>
<dbReference type="InterPro" id="IPR054349">
    <property type="entry name" value="M_smaller_dom"/>
</dbReference>
<dbReference type="Pfam" id="PF20757">
    <property type="entry name" value="M_large_dom"/>
    <property type="match status" value="1"/>
</dbReference>
<evidence type="ECO:0000259" key="2">
    <source>
        <dbReference type="Pfam" id="PF22805"/>
    </source>
</evidence>
<proteinExistence type="predicted"/>
<accession>A0ABC7ZIR6</accession>
<evidence type="ECO:0000259" key="1">
    <source>
        <dbReference type="Pfam" id="PF20757"/>
    </source>
</evidence>
<dbReference type="KEGG" id="mgx:CM1_01690"/>
<evidence type="ECO:0000259" key="3">
    <source>
        <dbReference type="Pfam" id="PF22806"/>
    </source>
</evidence>
<dbReference type="AlphaFoldDB" id="A0ABC7ZIR6"/>
<reference evidence="4 5" key="1">
    <citation type="journal article" date="2012" name="J. Bacteriol.">
        <title>Draft Genome Sequences of Four Axenic Mycoplasma genitalium Strains Isolated from Denmark, Japan, and Australia.</title>
        <authorList>
            <person name="McGowin C.L."/>
            <person name="Ma L."/>
            <person name="Jensen J.S."/>
            <person name="Mancuso M.M."/>
            <person name="Hamasuna R."/>
            <person name="Adegboye D."/>
            <person name="Martin D.H."/>
        </authorList>
    </citation>
    <scope>NUCLEOTIDE SEQUENCE [LARGE SCALE GENOMIC DNA]</scope>
    <source>
        <strain evidence="4 5">M6320</strain>
    </source>
</reference>
<gene>
    <name evidence="4" type="ORF">CM1_01690</name>
</gene>
<dbReference type="RefSeq" id="WP_014894453.1">
    <property type="nucleotide sequence ID" value="NC_018497.1"/>
</dbReference>
<dbReference type="InterPro" id="IPR054348">
    <property type="entry name" value="M_C"/>
</dbReference>
<dbReference type="EMBL" id="CP003772">
    <property type="protein sequence ID" value="AFQ04106.1"/>
    <property type="molecule type" value="Genomic_DNA"/>
</dbReference>
<dbReference type="NCBIfam" id="TIGR04525">
    <property type="entry name" value="prot_M_MG281"/>
    <property type="match status" value="1"/>
</dbReference>
<sequence>MQFKKHKNSVKFKRKLFWTIGVLGAGALTTFSAVMITNLVNQSGYALVASGRSGNLGFKLFSTQSPSAEVKLKSLSLNDGSYQSEIDLSGGANFREKFRNFANELSEAITNSPKGLDRPVPKTEISGLIKTGDNFITPSFKAGYYDHVASDGSLLSYYQSTEYFNNRVLMPILQTTNGTLMANNRGYDDVFRQVPSFSGWSNTKATTASTSNNLTYDKWTYFAAKGSPLYDSYPNHFFEDVKTLAIDAKDISALKTTIDSEKPTYLIIRGLSGNGSQLNELQLPESVKKVSLYGDYTGVNVAKQIFANVVELEFYSTSKANSFGFNPLVLGSKTNVIYDLFASKPFTHIDLTQVTLQNSDNSAIDANKLKQAVGDIYNYRRFERQFQGYFAGGYIDKYLVKNVNTNKDSDDDLVYRSLKELNLHLEEAYREGDNTYYRVNENYYPGASIYENERASRDSEFQNEILKRAEQNGVTFDENIKRITASGKYSVQFQKLENDTDSSLERMTKAVEGLVTVIGEEKFETVDITGVSSDTNEVKSLAKELKTNALGVKLKL</sequence>
<dbReference type="Gene3D" id="2.160.20.180">
    <property type="match status" value="1"/>
</dbReference>